<dbReference type="EMBL" id="AZDY01000042">
    <property type="protein sequence ID" value="KRK81665.1"/>
    <property type="molecule type" value="Genomic_DNA"/>
</dbReference>
<keyword evidence="1" id="KW-0812">Transmembrane</keyword>
<feature type="transmembrane region" description="Helical" evidence="1">
    <location>
        <begin position="103"/>
        <end position="128"/>
    </location>
</feature>
<feature type="transmembrane region" description="Helical" evidence="1">
    <location>
        <begin position="78"/>
        <end position="97"/>
    </location>
</feature>
<evidence type="ECO:0000313" key="3">
    <source>
        <dbReference type="Proteomes" id="UP000051515"/>
    </source>
</evidence>
<evidence type="ECO:0000313" key="2">
    <source>
        <dbReference type="EMBL" id="KRK81665.1"/>
    </source>
</evidence>
<name>A0A0R1KLX3_9LACO</name>
<dbReference type="Proteomes" id="UP000051515">
    <property type="component" value="Unassembled WGS sequence"/>
</dbReference>
<comment type="caution">
    <text evidence="2">The sequence shown here is derived from an EMBL/GenBank/DDBJ whole genome shotgun (WGS) entry which is preliminary data.</text>
</comment>
<organism evidence="2 3">
    <name type="scientific">Companilactobacillus bobalius DSM 19674</name>
    <dbReference type="NCBI Taxonomy" id="1423788"/>
    <lineage>
        <taxon>Bacteria</taxon>
        <taxon>Bacillati</taxon>
        <taxon>Bacillota</taxon>
        <taxon>Bacilli</taxon>
        <taxon>Lactobacillales</taxon>
        <taxon>Lactobacillaceae</taxon>
        <taxon>Companilactobacillus</taxon>
        <taxon>Companilactobacillus bobalius</taxon>
    </lineage>
</organism>
<evidence type="ECO:0008006" key="4">
    <source>
        <dbReference type="Google" id="ProtNLM"/>
    </source>
</evidence>
<accession>A0A0R1KLX3</accession>
<keyword evidence="1" id="KW-0472">Membrane</keyword>
<proteinExistence type="predicted"/>
<protein>
    <recommendedName>
        <fullName evidence="4">DUF1700 domain-containing protein</fullName>
    </recommendedName>
</protein>
<evidence type="ECO:0000256" key="1">
    <source>
        <dbReference type="SAM" id="Phobius"/>
    </source>
</evidence>
<keyword evidence="1" id="KW-1133">Transmembrane helix</keyword>
<dbReference type="AlphaFoldDB" id="A0A0R1KLX3"/>
<dbReference type="OrthoDB" id="2297349at2"/>
<gene>
    <name evidence="2" type="ORF">FC78_GL000718</name>
</gene>
<keyword evidence="3" id="KW-1185">Reference proteome</keyword>
<dbReference type="STRING" id="1423788.FC78_GL000718"/>
<dbReference type="RefSeq" id="WP_056955136.1">
    <property type="nucleotide sequence ID" value="NZ_AZDY01000042.1"/>
</dbReference>
<dbReference type="PATRIC" id="fig|1423788.3.peg.732"/>
<feature type="transmembrane region" description="Helical" evidence="1">
    <location>
        <begin position="135"/>
        <end position="156"/>
    </location>
</feature>
<sequence length="184" mass="20745">MTKEEFLIELKIRLKKYGIANSDQYISYYSEFLDDLMEDGYSEKEAINKIGSPNKVILSILSDENVQIPQAKSKVKSALLLLGIPVWGPIIVAGYIILLALAFAVMICGIALSLSGIWLLLGSLVVLFKTGILNFLFQLGTAFIFGGLGIVFWQLFLFSFQKTYSLVKIMFHSFTKERLDHEYI</sequence>
<reference evidence="2 3" key="1">
    <citation type="journal article" date="2015" name="Genome Announc.">
        <title>Expanding the biotechnology potential of lactobacilli through comparative genomics of 213 strains and associated genera.</title>
        <authorList>
            <person name="Sun Z."/>
            <person name="Harris H.M."/>
            <person name="McCann A."/>
            <person name="Guo C."/>
            <person name="Argimon S."/>
            <person name="Zhang W."/>
            <person name="Yang X."/>
            <person name="Jeffery I.B."/>
            <person name="Cooney J.C."/>
            <person name="Kagawa T.F."/>
            <person name="Liu W."/>
            <person name="Song Y."/>
            <person name="Salvetti E."/>
            <person name="Wrobel A."/>
            <person name="Rasinkangas P."/>
            <person name="Parkhill J."/>
            <person name="Rea M.C."/>
            <person name="O'Sullivan O."/>
            <person name="Ritari J."/>
            <person name="Douillard F.P."/>
            <person name="Paul Ross R."/>
            <person name="Yang R."/>
            <person name="Briner A.E."/>
            <person name="Felis G.E."/>
            <person name="de Vos W.M."/>
            <person name="Barrangou R."/>
            <person name="Klaenhammer T.R."/>
            <person name="Caufield P.W."/>
            <person name="Cui Y."/>
            <person name="Zhang H."/>
            <person name="O'Toole P.W."/>
        </authorList>
    </citation>
    <scope>NUCLEOTIDE SEQUENCE [LARGE SCALE GENOMIC DNA]</scope>
    <source>
        <strain evidence="2 3">DSM 19674</strain>
    </source>
</reference>